<protein>
    <recommendedName>
        <fullName evidence="3 10">Carbonic anhydrase</fullName>
        <ecNumber evidence="2 10">4.2.1.1</ecNumber>
    </recommendedName>
    <alternativeName>
        <fullName evidence="7 10">Carbonate dehydratase</fullName>
    </alternativeName>
</protein>
<evidence type="ECO:0000256" key="11">
    <source>
        <dbReference type="SAM" id="MobiDB-lite"/>
    </source>
</evidence>
<dbReference type="OrthoDB" id="10248475at2759"/>
<gene>
    <name evidence="12" type="ORF">HXX76_010781</name>
</gene>
<evidence type="ECO:0000256" key="5">
    <source>
        <dbReference type="ARBA" id="ARBA00022833"/>
    </source>
</evidence>
<dbReference type="SMART" id="SM00947">
    <property type="entry name" value="Pro_CA"/>
    <property type="match status" value="1"/>
</dbReference>
<evidence type="ECO:0000313" key="12">
    <source>
        <dbReference type="EMBL" id="KAG2429546.1"/>
    </source>
</evidence>
<feature type="binding site" evidence="9">
    <location>
        <position position="83"/>
    </location>
    <ligand>
        <name>Zn(2+)</name>
        <dbReference type="ChEBI" id="CHEBI:29105"/>
    </ligand>
</feature>
<keyword evidence="13" id="KW-1185">Reference proteome</keyword>
<dbReference type="AlphaFoldDB" id="A0A835T0Y6"/>
<dbReference type="EMBL" id="JAEHOC010000030">
    <property type="protein sequence ID" value="KAG2429546.1"/>
    <property type="molecule type" value="Genomic_DNA"/>
</dbReference>
<dbReference type="CDD" id="cd00883">
    <property type="entry name" value="beta_CA_cladeA"/>
    <property type="match status" value="1"/>
</dbReference>
<evidence type="ECO:0000256" key="10">
    <source>
        <dbReference type="RuleBase" id="RU003956"/>
    </source>
</evidence>
<feature type="binding site" evidence="9">
    <location>
        <position position="140"/>
    </location>
    <ligand>
        <name>Zn(2+)</name>
        <dbReference type="ChEBI" id="CHEBI:29105"/>
    </ligand>
</feature>
<dbReference type="InterPro" id="IPR001765">
    <property type="entry name" value="Carbonic_anhydrase"/>
</dbReference>
<sequence>MAPSSEDVTVSAGGSQELSNSSPASSSSGGAGTAGVLGERDHFSKLLQNNREWCKMRLASDPNFFERLCKQQNPEYLWIGCSDSRVPANQILGLQPGEVFVQRNVGNQATHTDLNCMSCLEYSVKELQVKNVIVCGHYGCGAVKAALKLPSKTTNLVNCWISDIRECRNQHRAELVELDGLEAQVDRLCELNVLRQTFHVATSPVVQAAWDRGQELHLYGVVYSLKDGMIKKLVGPISGNGDFECDQADFESHGATYVAAAAAAAAAAVAEVGTGVSNLSVVGTTSDGHVSLNGVTLTSESVEDGRSSAAQVDALRAYINTAKVHNRIAEHVNGWH</sequence>
<feature type="compositionally biased region" description="Polar residues" evidence="11">
    <location>
        <begin position="1"/>
        <end position="18"/>
    </location>
</feature>
<evidence type="ECO:0000313" key="13">
    <source>
        <dbReference type="Proteomes" id="UP000650467"/>
    </source>
</evidence>
<organism evidence="12 13">
    <name type="scientific">Chlamydomonas incerta</name>
    <dbReference type="NCBI Taxonomy" id="51695"/>
    <lineage>
        <taxon>Eukaryota</taxon>
        <taxon>Viridiplantae</taxon>
        <taxon>Chlorophyta</taxon>
        <taxon>core chlorophytes</taxon>
        <taxon>Chlorophyceae</taxon>
        <taxon>CS clade</taxon>
        <taxon>Chlamydomonadales</taxon>
        <taxon>Chlamydomonadaceae</taxon>
        <taxon>Chlamydomonas</taxon>
    </lineage>
</organism>
<evidence type="ECO:0000256" key="8">
    <source>
        <dbReference type="ARBA" id="ARBA00048348"/>
    </source>
</evidence>
<dbReference type="GO" id="GO:0008270">
    <property type="term" value="F:zinc ion binding"/>
    <property type="evidence" value="ECO:0007669"/>
    <property type="project" value="UniProtKB-UniRule"/>
</dbReference>
<reference evidence="12" key="1">
    <citation type="journal article" date="2020" name="bioRxiv">
        <title>Comparative genomics of Chlamydomonas.</title>
        <authorList>
            <person name="Craig R.J."/>
            <person name="Hasan A.R."/>
            <person name="Ness R.W."/>
            <person name="Keightley P.D."/>
        </authorList>
    </citation>
    <scope>NUCLEOTIDE SEQUENCE</scope>
    <source>
        <strain evidence="12">SAG 7.73</strain>
    </source>
</reference>
<accession>A0A835T0Y6</accession>
<keyword evidence="5 9" id="KW-0862">Zinc</keyword>
<dbReference type="InterPro" id="IPR015892">
    <property type="entry name" value="Carbonic_anhydrase_CS"/>
</dbReference>
<dbReference type="FunFam" id="3.40.1050.10:FF:000001">
    <property type="entry name" value="Carbonic anhydrase"/>
    <property type="match status" value="1"/>
</dbReference>
<keyword evidence="6 10" id="KW-0456">Lyase</keyword>
<evidence type="ECO:0000256" key="4">
    <source>
        <dbReference type="ARBA" id="ARBA00022723"/>
    </source>
</evidence>
<dbReference type="Proteomes" id="UP000650467">
    <property type="component" value="Unassembled WGS sequence"/>
</dbReference>
<comment type="caution">
    <text evidence="12">The sequence shown here is derived from an EMBL/GenBank/DDBJ whole genome shotgun (WGS) entry which is preliminary data.</text>
</comment>
<dbReference type="Gene3D" id="3.40.1050.10">
    <property type="entry name" value="Carbonic anhydrase"/>
    <property type="match status" value="1"/>
</dbReference>
<dbReference type="Pfam" id="PF00484">
    <property type="entry name" value="Pro_CA"/>
    <property type="match status" value="1"/>
</dbReference>
<comment type="function">
    <text evidence="10">Reversible hydration of carbon dioxide.</text>
</comment>
<name>A0A835T0Y6_CHLIN</name>
<evidence type="ECO:0000256" key="7">
    <source>
        <dbReference type="ARBA" id="ARBA00031969"/>
    </source>
</evidence>
<feature type="binding site" evidence="9">
    <location>
        <position position="137"/>
    </location>
    <ligand>
        <name>Zn(2+)</name>
        <dbReference type="ChEBI" id="CHEBI:29105"/>
    </ligand>
</feature>
<feature type="compositionally biased region" description="Low complexity" evidence="11">
    <location>
        <begin position="19"/>
        <end position="28"/>
    </location>
</feature>
<evidence type="ECO:0000256" key="1">
    <source>
        <dbReference type="ARBA" id="ARBA00006217"/>
    </source>
</evidence>
<comment type="cofactor">
    <cofactor evidence="9">
        <name>Zn(2+)</name>
        <dbReference type="ChEBI" id="CHEBI:29105"/>
    </cofactor>
    <text evidence="9">Binds 1 zinc ion per subunit.</text>
</comment>
<keyword evidence="4 9" id="KW-0479">Metal-binding</keyword>
<feature type="region of interest" description="Disordered" evidence="11">
    <location>
        <begin position="1"/>
        <end position="34"/>
    </location>
</feature>
<dbReference type="PANTHER" id="PTHR11002:SF76">
    <property type="entry name" value="CARBONIC ANHYDRASE"/>
    <property type="match status" value="1"/>
</dbReference>
<comment type="catalytic activity">
    <reaction evidence="8 10">
        <text>hydrogencarbonate + H(+) = CO2 + H2O</text>
        <dbReference type="Rhea" id="RHEA:10748"/>
        <dbReference type="ChEBI" id="CHEBI:15377"/>
        <dbReference type="ChEBI" id="CHEBI:15378"/>
        <dbReference type="ChEBI" id="CHEBI:16526"/>
        <dbReference type="ChEBI" id="CHEBI:17544"/>
        <dbReference type="EC" id="4.2.1.1"/>
    </reaction>
</comment>
<dbReference type="PANTHER" id="PTHR11002">
    <property type="entry name" value="CARBONIC ANHYDRASE"/>
    <property type="match status" value="1"/>
</dbReference>
<dbReference type="SUPFAM" id="SSF53056">
    <property type="entry name" value="beta-carbonic anhydrase, cab"/>
    <property type="match status" value="1"/>
</dbReference>
<feature type="binding site" evidence="9">
    <location>
        <position position="81"/>
    </location>
    <ligand>
        <name>Zn(2+)</name>
        <dbReference type="ChEBI" id="CHEBI:29105"/>
    </ligand>
</feature>
<dbReference type="PROSITE" id="PS00704">
    <property type="entry name" value="PROK_CO2_ANHYDRASE_1"/>
    <property type="match status" value="1"/>
</dbReference>
<dbReference type="EC" id="4.2.1.1" evidence="2 10"/>
<evidence type="ECO:0000256" key="2">
    <source>
        <dbReference type="ARBA" id="ARBA00012925"/>
    </source>
</evidence>
<evidence type="ECO:0000256" key="9">
    <source>
        <dbReference type="PIRSR" id="PIRSR601765-1"/>
    </source>
</evidence>
<proteinExistence type="inferred from homology"/>
<evidence type="ECO:0000256" key="6">
    <source>
        <dbReference type="ARBA" id="ARBA00023239"/>
    </source>
</evidence>
<comment type="similarity">
    <text evidence="1 10">Belongs to the beta-class carbonic anhydrase family.</text>
</comment>
<dbReference type="GO" id="GO:0015976">
    <property type="term" value="P:carbon utilization"/>
    <property type="evidence" value="ECO:0007669"/>
    <property type="project" value="InterPro"/>
</dbReference>
<evidence type="ECO:0000256" key="3">
    <source>
        <dbReference type="ARBA" id="ARBA00014628"/>
    </source>
</evidence>
<dbReference type="InterPro" id="IPR036874">
    <property type="entry name" value="Carbonic_anhydrase_sf"/>
</dbReference>
<dbReference type="GO" id="GO:0004089">
    <property type="term" value="F:carbonate dehydratase activity"/>
    <property type="evidence" value="ECO:0007669"/>
    <property type="project" value="UniProtKB-UniRule"/>
</dbReference>